<dbReference type="RefSeq" id="WP_184936342.1">
    <property type="nucleotide sequence ID" value="NZ_JACHJV010000001.1"/>
</dbReference>
<evidence type="ECO:0000313" key="5">
    <source>
        <dbReference type="EMBL" id="MBB4924385.1"/>
    </source>
</evidence>
<feature type="domain" description="Ig-like" evidence="3">
    <location>
        <begin position="77"/>
        <end position="174"/>
    </location>
</feature>
<keyword evidence="2" id="KW-0378">Hydrolase</keyword>
<dbReference type="Pfam" id="PF00293">
    <property type="entry name" value="NUDIX"/>
    <property type="match status" value="1"/>
</dbReference>
<dbReference type="InterPro" id="IPR000086">
    <property type="entry name" value="NUDIX_hydrolase_dom"/>
</dbReference>
<reference evidence="5 6" key="1">
    <citation type="submission" date="2020-08" db="EMBL/GenBank/DDBJ databases">
        <title>Sequencing the genomes of 1000 actinobacteria strains.</title>
        <authorList>
            <person name="Klenk H.-P."/>
        </authorList>
    </citation>
    <scope>NUCLEOTIDE SEQUENCE [LARGE SCALE GENOMIC DNA]</scope>
    <source>
        <strain evidence="5 6">DSM 41654</strain>
    </source>
</reference>
<sequence length="174" mass="18887">MAIPPFLAELRALVGSRPLWLSTVCTVVLDDQDRVLLGRRADTGAWALVGGIIDPGEQPAEAAVRECYEETGVHVVPELLTSVTVSPKVTYPNGDRTQYLEVTFRCRAVGGEARVNDEESLEVAWFAQDALPALDEYNRERLKLALECTGPAAFNLPGAPTTGPSDLTLRHFPA</sequence>
<evidence type="ECO:0000256" key="1">
    <source>
        <dbReference type="ARBA" id="ARBA00001946"/>
    </source>
</evidence>
<organism evidence="5 6">
    <name type="scientific">Kitasatospora kifunensis</name>
    <name type="common">Streptomyces kifunensis</name>
    <dbReference type="NCBI Taxonomy" id="58351"/>
    <lineage>
        <taxon>Bacteria</taxon>
        <taxon>Bacillati</taxon>
        <taxon>Actinomycetota</taxon>
        <taxon>Actinomycetes</taxon>
        <taxon>Kitasatosporales</taxon>
        <taxon>Streptomycetaceae</taxon>
        <taxon>Kitasatospora</taxon>
    </lineage>
</organism>
<dbReference type="PROSITE" id="PS50835">
    <property type="entry name" value="IG_LIKE"/>
    <property type="match status" value="1"/>
</dbReference>
<evidence type="ECO:0000313" key="6">
    <source>
        <dbReference type="Proteomes" id="UP000540506"/>
    </source>
</evidence>
<dbReference type="EMBL" id="JACHJV010000001">
    <property type="protein sequence ID" value="MBB4924385.1"/>
    <property type="molecule type" value="Genomic_DNA"/>
</dbReference>
<dbReference type="InterPro" id="IPR007110">
    <property type="entry name" value="Ig-like_dom"/>
</dbReference>
<dbReference type="PANTHER" id="PTHR43046:SF16">
    <property type="entry name" value="ADP-RIBOSE PYROPHOSPHATASE YJHB-RELATED"/>
    <property type="match status" value="1"/>
</dbReference>
<evidence type="ECO:0000256" key="2">
    <source>
        <dbReference type="ARBA" id="ARBA00022801"/>
    </source>
</evidence>
<gene>
    <name evidence="5" type="ORF">FHR34_003378</name>
</gene>
<dbReference type="PANTHER" id="PTHR43046">
    <property type="entry name" value="GDP-MANNOSE MANNOSYL HYDROLASE"/>
    <property type="match status" value="1"/>
</dbReference>
<dbReference type="InterPro" id="IPR020476">
    <property type="entry name" value="Nudix_hydrolase"/>
</dbReference>
<dbReference type="AlphaFoldDB" id="A0A7W7R2U2"/>
<evidence type="ECO:0000259" key="4">
    <source>
        <dbReference type="PROSITE" id="PS51462"/>
    </source>
</evidence>
<name>A0A7W7R2U2_KITKI</name>
<comment type="cofactor">
    <cofactor evidence="1">
        <name>Mg(2+)</name>
        <dbReference type="ChEBI" id="CHEBI:18420"/>
    </cofactor>
</comment>
<protein>
    <submittedName>
        <fullName evidence="5">8-oxo-dGTP pyrophosphatase MutT (NUDIX family)</fullName>
    </submittedName>
</protein>
<dbReference type="SUPFAM" id="SSF55811">
    <property type="entry name" value="Nudix"/>
    <property type="match status" value="1"/>
</dbReference>
<accession>A0A7W7R2U2</accession>
<dbReference type="PROSITE" id="PS51462">
    <property type="entry name" value="NUDIX"/>
    <property type="match status" value="1"/>
</dbReference>
<dbReference type="CDD" id="cd18879">
    <property type="entry name" value="NUDIX_Hydrolase"/>
    <property type="match status" value="1"/>
</dbReference>
<dbReference type="Proteomes" id="UP000540506">
    <property type="component" value="Unassembled WGS sequence"/>
</dbReference>
<dbReference type="PRINTS" id="PR00502">
    <property type="entry name" value="NUDIXFAMILY"/>
</dbReference>
<dbReference type="Gene3D" id="3.90.79.10">
    <property type="entry name" value="Nucleoside Triphosphate Pyrophosphohydrolase"/>
    <property type="match status" value="1"/>
</dbReference>
<proteinExistence type="predicted"/>
<keyword evidence="6" id="KW-1185">Reference proteome</keyword>
<dbReference type="InterPro" id="IPR015797">
    <property type="entry name" value="NUDIX_hydrolase-like_dom_sf"/>
</dbReference>
<dbReference type="GO" id="GO:0016787">
    <property type="term" value="F:hydrolase activity"/>
    <property type="evidence" value="ECO:0007669"/>
    <property type="project" value="UniProtKB-KW"/>
</dbReference>
<feature type="domain" description="Nudix hydrolase" evidence="4">
    <location>
        <begin position="19"/>
        <end position="147"/>
    </location>
</feature>
<comment type="caution">
    <text evidence="5">The sequence shown here is derived from an EMBL/GenBank/DDBJ whole genome shotgun (WGS) entry which is preliminary data.</text>
</comment>
<evidence type="ECO:0000259" key="3">
    <source>
        <dbReference type="PROSITE" id="PS50835"/>
    </source>
</evidence>